<accession>B0XKJ7</accession>
<keyword evidence="14" id="KW-1185">Reference proteome</keyword>
<feature type="active site" evidence="10">
    <location>
        <position position="362"/>
    </location>
</feature>
<evidence type="ECO:0000256" key="11">
    <source>
        <dbReference type="SAM" id="Phobius"/>
    </source>
</evidence>
<sequence length="462" mass="52320">MATLDCNLNAVVAENVTEKKSPNRDDSRNLPEKTFVARNSPLTDIFKENKLIYNVFAAALILVFADEVLTTFVESGRIDLQFREIVSGLRGLSVNLLVWSCMQMCTLCVYPCFIGWISGRRRLGGGAMKWLDISCICGLVIYQVTFVAVTIKAVLLLDLSPVSSMCALMEMTRFVMKIHAFVRSSSSEVVEDTSKIPTFRQFVYFLFAPTLIYRNEYPKTATIRWRIVLKHALEVTVLLYMCYIFSGTSPLFNQFGVVPISTGTVLHYEFLSILPTSVFFLCGHYALMHSWLNAWAEMLRFADRLFYRDWWNATSFAGFVRSHNVVVHNFLYTYVYKDFYDHVLRSRRAASIVAFAVSGLVHELLLAVAFRFFYPIMLGQFLAMGLLTAKANLGNAFFLASLAFANGAEVSLYSMEYYARRNCLGVVDSVGEWSLKGLVPISWNCGVVSSFDGNWTVRAPWS</sequence>
<name>B0XKJ7_CULQU</name>
<feature type="transmembrane region" description="Helical" evidence="11">
    <location>
        <begin position="51"/>
        <end position="73"/>
    </location>
</feature>
<dbReference type="STRING" id="7176.B0XKJ7"/>
<dbReference type="PANTHER" id="PTHR10408:SF8">
    <property type="entry name" value="O-ACYLTRANSFERASE"/>
    <property type="match status" value="1"/>
</dbReference>
<dbReference type="Proteomes" id="UP000002320">
    <property type="component" value="Unassembled WGS sequence"/>
</dbReference>
<dbReference type="PANTHER" id="PTHR10408">
    <property type="entry name" value="STEROL O-ACYLTRANSFERASE"/>
    <property type="match status" value="1"/>
</dbReference>
<feature type="transmembrane region" description="Helical" evidence="11">
    <location>
        <begin position="96"/>
        <end position="118"/>
    </location>
</feature>
<proteinExistence type="inferred from homology"/>
<dbReference type="AlphaFoldDB" id="B0XKJ7"/>
<dbReference type="FunCoup" id="B0XKJ7">
    <property type="interactions" value="258"/>
</dbReference>
<evidence type="ECO:0000256" key="3">
    <source>
        <dbReference type="ARBA" id="ARBA00022679"/>
    </source>
</evidence>
<dbReference type="GO" id="GO:0005789">
    <property type="term" value="C:endoplasmic reticulum membrane"/>
    <property type="evidence" value="ECO:0007669"/>
    <property type="project" value="UniProtKB-SubCell"/>
</dbReference>
<keyword evidence="5 9" id="KW-0256">Endoplasmic reticulum</keyword>
<dbReference type="InterPro" id="IPR014371">
    <property type="entry name" value="Oat_ACAT_DAG_ARE"/>
</dbReference>
<comment type="subcellular location">
    <subcellularLocation>
        <location evidence="1 9">Endoplasmic reticulum membrane</location>
        <topology evidence="1 9">Multi-pass membrane protein</topology>
    </subcellularLocation>
</comment>
<feature type="transmembrane region" description="Helical" evidence="11">
    <location>
        <begin position="393"/>
        <end position="412"/>
    </location>
</feature>
<dbReference type="OrthoDB" id="10039049at2759"/>
<evidence type="ECO:0000313" key="14">
    <source>
        <dbReference type="Proteomes" id="UP000002320"/>
    </source>
</evidence>
<dbReference type="OMA" id="NIXIWIC"/>
<keyword evidence="6 11" id="KW-1133">Transmembrane helix</keyword>
<dbReference type="InterPro" id="IPR004299">
    <property type="entry name" value="MBOAT_fam"/>
</dbReference>
<evidence type="ECO:0000256" key="6">
    <source>
        <dbReference type="ARBA" id="ARBA00022989"/>
    </source>
</evidence>
<evidence type="ECO:0000256" key="2">
    <source>
        <dbReference type="ARBA" id="ARBA00009010"/>
    </source>
</evidence>
<gene>
    <name evidence="13" type="primary">6054215</name>
    <name evidence="12" type="ORF">CpipJ_CPIJ019799</name>
</gene>
<evidence type="ECO:0000313" key="12">
    <source>
        <dbReference type="EMBL" id="EDS32021.1"/>
    </source>
</evidence>
<feature type="transmembrane region" description="Helical" evidence="11">
    <location>
        <begin position="130"/>
        <end position="155"/>
    </location>
</feature>
<keyword evidence="8 9" id="KW-0012">Acyltransferase</keyword>
<dbReference type="VEuPathDB" id="VectorBase:CQUJHB005891"/>
<dbReference type="VEuPathDB" id="VectorBase:CPIJ019799"/>
<dbReference type="HOGENOM" id="CLU_031845_0_0_1"/>
<keyword evidence="4 11" id="KW-0812">Transmembrane</keyword>
<dbReference type="KEGG" id="cqu:CpipJ_CPIJ019799"/>
<dbReference type="eggNOG" id="KOG0380">
    <property type="taxonomic scope" value="Eukaryota"/>
</dbReference>
<reference evidence="12" key="1">
    <citation type="submission" date="2007-03" db="EMBL/GenBank/DDBJ databases">
        <title>Annotation of Culex pipiens quinquefasciatus.</title>
        <authorList>
            <consortium name="The Broad Institute Genome Sequencing Platform"/>
            <person name="Atkinson P.W."/>
            <person name="Hemingway J."/>
            <person name="Christensen B.M."/>
            <person name="Higgs S."/>
            <person name="Kodira C."/>
            <person name="Hannick L."/>
            <person name="Megy K."/>
            <person name="O'Leary S."/>
            <person name="Pearson M."/>
            <person name="Haas B.J."/>
            <person name="Mauceli E."/>
            <person name="Wortman J.R."/>
            <person name="Lee N.H."/>
            <person name="Guigo R."/>
            <person name="Stanke M."/>
            <person name="Alvarado L."/>
            <person name="Amedeo P."/>
            <person name="Antoine C.H."/>
            <person name="Arensburger P."/>
            <person name="Bidwell S.L."/>
            <person name="Crawford M."/>
            <person name="Camaro F."/>
            <person name="Devon K."/>
            <person name="Engels R."/>
            <person name="Hammond M."/>
            <person name="Howarth C."/>
            <person name="Koehrsen M."/>
            <person name="Lawson D."/>
            <person name="Montgomery P."/>
            <person name="Nene V."/>
            <person name="Nusbaum C."/>
            <person name="Puiu D."/>
            <person name="Romero-Severson J."/>
            <person name="Severson D.W."/>
            <person name="Shumway M."/>
            <person name="Sisk P."/>
            <person name="Stolte C."/>
            <person name="Zeng Q."/>
            <person name="Eisenstadt E."/>
            <person name="Fraser-Liggett C."/>
            <person name="Strausberg R."/>
            <person name="Galagan J."/>
            <person name="Birren B."/>
            <person name="Collins F.H."/>
        </authorList>
    </citation>
    <scope>NUCLEOTIDE SEQUENCE [LARGE SCALE GENOMIC DNA]</scope>
    <source>
        <strain evidence="12">JHB</strain>
    </source>
</reference>
<dbReference type="PIRSF" id="PIRSF000439">
    <property type="entry name" value="Oat_ACAT_DAG_ARE"/>
    <property type="match status" value="1"/>
</dbReference>
<dbReference type="Pfam" id="PF03062">
    <property type="entry name" value="MBOAT"/>
    <property type="match status" value="1"/>
</dbReference>
<evidence type="ECO:0000256" key="8">
    <source>
        <dbReference type="ARBA" id="ARBA00023315"/>
    </source>
</evidence>
<comment type="similarity">
    <text evidence="2 9">Belongs to the membrane-bound acyltransferase family. Sterol o-acyltransferase subfamily.</text>
</comment>
<evidence type="ECO:0000256" key="1">
    <source>
        <dbReference type="ARBA" id="ARBA00004477"/>
    </source>
</evidence>
<feature type="transmembrane region" description="Helical" evidence="11">
    <location>
        <begin position="352"/>
        <end position="373"/>
    </location>
</feature>
<dbReference type="GO" id="GO:0008374">
    <property type="term" value="F:O-acyltransferase activity"/>
    <property type="evidence" value="ECO:0007669"/>
    <property type="project" value="InterPro"/>
</dbReference>
<organism>
    <name type="scientific">Culex quinquefasciatus</name>
    <name type="common">Southern house mosquito</name>
    <name type="synonym">Culex pungens</name>
    <dbReference type="NCBI Taxonomy" id="7176"/>
    <lineage>
        <taxon>Eukaryota</taxon>
        <taxon>Metazoa</taxon>
        <taxon>Ecdysozoa</taxon>
        <taxon>Arthropoda</taxon>
        <taxon>Hexapoda</taxon>
        <taxon>Insecta</taxon>
        <taxon>Pterygota</taxon>
        <taxon>Neoptera</taxon>
        <taxon>Endopterygota</taxon>
        <taxon>Diptera</taxon>
        <taxon>Nematocera</taxon>
        <taxon>Culicoidea</taxon>
        <taxon>Culicidae</taxon>
        <taxon>Culicinae</taxon>
        <taxon>Culicini</taxon>
        <taxon>Culex</taxon>
        <taxon>Culex</taxon>
    </lineage>
</organism>
<feature type="transmembrane region" description="Helical" evidence="11">
    <location>
        <begin position="198"/>
        <end position="215"/>
    </location>
</feature>
<keyword evidence="7 9" id="KW-0472">Membrane</keyword>
<evidence type="ECO:0000313" key="13">
    <source>
        <dbReference type="EnsemblMetazoa" id="CPIJ019799-PA"/>
    </source>
</evidence>
<dbReference type="GO" id="GO:0008203">
    <property type="term" value="P:cholesterol metabolic process"/>
    <property type="evidence" value="ECO:0007669"/>
    <property type="project" value="TreeGrafter"/>
</dbReference>
<reference evidence="13" key="2">
    <citation type="submission" date="2021-02" db="UniProtKB">
        <authorList>
            <consortium name="EnsemblMetazoa"/>
        </authorList>
    </citation>
    <scope>IDENTIFICATION</scope>
    <source>
        <strain evidence="13">JHB</strain>
    </source>
</reference>
<feature type="transmembrane region" description="Helical" evidence="11">
    <location>
        <begin position="266"/>
        <end position="288"/>
    </location>
</feature>
<evidence type="ECO:0000256" key="4">
    <source>
        <dbReference type="ARBA" id="ARBA00022692"/>
    </source>
</evidence>
<dbReference type="EMBL" id="DS233867">
    <property type="protein sequence ID" value="EDS32021.1"/>
    <property type="molecule type" value="Genomic_DNA"/>
</dbReference>
<keyword evidence="3 9" id="KW-0808">Transferase</keyword>
<evidence type="ECO:0000256" key="5">
    <source>
        <dbReference type="ARBA" id="ARBA00022824"/>
    </source>
</evidence>
<protein>
    <recommendedName>
        <fullName evidence="9">O-acyltransferase</fullName>
    </recommendedName>
</protein>
<evidence type="ECO:0000256" key="7">
    <source>
        <dbReference type="ARBA" id="ARBA00023136"/>
    </source>
</evidence>
<dbReference type="InParanoid" id="B0XKJ7"/>
<dbReference type="EnsemblMetazoa" id="CPIJ019799-RA">
    <property type="protein sequence ID" value="CPIJ019799-PA"/>
    <property type="gene ID" value="CPIJ019799"/>
</dbReference>
<evidence type="ECO:0000256" key="9">
    <source>
        <dbReference type="PIRNR" id="PIRNR000439"/>
    </source>
</evidence>
<evidence type="ECO:0000256" key="10">
    <source>
        <dbReference type="PIRSR" id="PIRSR000439-1"/>
    </source>
</evidence>